<name>A0A099YBH3_LIMMU</name>
<dbReference type="RefSeq" id="WP_034540351.1">
    <property type="nucleotide sequence ID" value="NZ_CABFNH010000032.1"/>
</dbReference>
<evidence type="ECO:0000313" key="4">
    <source>
        <dbReference type="Proteomes" id="UP000365705"/>
    </source>
</evidence>
<evidence type="ECO:0000313" key="3">
    <source>
        <dbReference type="Proteomes" id="UP000030001"/>
    </source>
</evidence>
<dbReference type="EMBL" id="JROC01000033">
    <property type="protein sequence ID" value="KGL66762.1"/>
    <property type="molecule type" value="Genomic_DNA"/>
</dbReference>
<sequence length="87" mass="10266">MTLRSFFKYHHNQKMIELLAVELSEVIERRHLDSVQSAIVYVQDHAFFPNDRDYQIKLHIDDCMAMDILPLVEKEMTTVCQSLAKAR</sequence>
<reference evidence="1 3" key="1">
    <citation type="submission" date="2014-09" db="EMBL/GenBank/DDBJ databases">
        <title>Lactobacillus mucosae CRL573 Genome Sequencing.</title>
        <authorList>
            <person name="Bleckwedel J."/>
            <person name="Teran L.C."/>
            <person name="Bonacina J."/>
            <person name="Saavedra L."/>
            <person name="Mozzi F.B."/>
            <person name="Raya R.R."/>
        </authorList>
    </citation>
    <scope>NUCLEOTIDE SEQUENCE [LARGE SCALE GENOMIC DNA]</scope>
    <source>
        <strain evidence="1 3">CRL573</strain>
    </source>
</reference>
<evidence type="ECO:0000313" key="1">
    <source>
        <dbReference type="EMBL" id="KGL66762.1"/>
    </source>
</evidence>
<organism evidence="1 3">
    <name type="scientific">Limosilactobacillus mucosae</name>
    <name type="common">Lactobacillus mucosae</name>
    <dbReference type="NCBI Taxonomy" id="97478"/>
    <lineage>
        <taxon>Bacteria</taxon>
        <taxon>Bacillati</taxon>
        <taxon>Bacillota</taxon>
        <taxon>Bacilli</taxon>
        <taxon>Lactobacillales</taxon>
        <taxon>Lactobacillaceae</taxon>
        <taxon>Limosilactobacillus</taxon>
    </lineage>
</organism>
<dbReference type="AlphaFoldDB" id="A0A099YBH3"/>
<protein>
    <submittedName>
        <fullName evidence="1">Uncharacterized protein</fullName>
    </submittedName>
</protein>
<reference evidence="2 4" key="2">
    <citation type="submission" date="2019-06" db="EMBL/GenBank/DDBJ databases">
        <authorList>
            <person name="Rodrigo-Torres L."/>
            <person name="Arahal R. D."/>
            <person name="Lucena T."/>
        </authorList>
    </citation>
    <scope>NUCLEOTIDE SEQUENCE [LARGE SCALE GENOMIC DNA]</scope>
    <source>
        <strain evidence="2 4">INIA P508</strain>
    </source>
</reference>
<accession>A0A099YBH3</accession>
<dbReference type="Proteomes" id="UP000030001">
    <property type="component" value="Unassembled WGS sequence"/>
</dbReference>
<gene>
    <name evidence="2" type="ORF">LMUP508_01957</name>
    <name evidence="1" type="ORF">LX03_06785</name>
</gene>
<evidence type="ECO:0000313" key="2">
    <source>
        <dbReference type="EMBL" id="VTZ93446.1"/>
    </source>
</evidence>
<dbReference type="Proteomes" id="UP000365705">
    <property type="component" value="Unassembled WGS sequence"/>
</dbReference>
<dbReference type="EMBL" id="CABFNH010000032">
    <property type="protein sequence ID" value="VTZ93446.1"/>
    <property type="molecule type" value="Genomic_DNA"/>
</dbReference>
<proteinExistence type="predicted"/>